<sequence length="411" mass="44420">MKITAIKVYPIKALRSIPLDSAVLTPQGILHDRTYMLFKVEPDSSLRKLQLSKFPQCALFSQEIISSSPPSSNPSSSDTILVKYHIPNPPLIAHHPLQDTTLSVPLVPDFSALEPVSVDLHGSPANALRMGEPYDAFFSACFGFPTILVHIGSGRRRVLGTLAPGSSPEEQPKQQQPSSLFSSITSYLPSFPASQGQEKEKQSDEQAWLTFTDCAPYLITSNSSLSYPSLAPLQEYQQQQQQGSDDAQSPAPTIMDKFRPNIVVDDPTEAPFAEDYWAELALPGSAHRNARFLLTANCGRCSSLNVDYSLGRAAAGLEGKLLNTLMKDRRVDPGHKYAPIFGRYAFLAVDDGGKGCEVGDSSGVGAGPGAEGSGVRISVGDEVIVTRRNADRTVFDWDFPAPNAQKPVATA</sequence>
<dbReference type="GeneID" id="41965746"/>
<evidence type="ECO:0000259" key="2">
    <source>
        <dbReference type="PROSITE" id="PS51340"/>
    </source>
</evidence>
<dbReference type="SUPFAM" id="SSF141673">
    <property type="entry name" value="MOSC N-terminal domain-like"/>
    <property type="match status" value="1"/>
</dbReference>
<dbReference type="OrthoDB" id="17255at2759"/>
<feature type="region of interest" description="Disordered" evidence="1">
    <location>
        <begin position="160"/>
        <end position="179"/>
    </location>
</feature>
<proteinExistence type="predicted"/>
<dbReference type="RefSeq" id="XP_030980267.1">
    <property type="nucleotide sequence ID" value="XM_031130841.1"/>
</dbReference>
<dbReference type="GO" id="GO:0030170">
    <property type="term" value="F:pyridoxal phosphate binding"/>
    <property type="evidence" value="ECO:0007669"/>
    <property type="project" value="InterPro"/>
</dbReference>
<dbReference type="PROSITE" id="PS51340">
    <property type="entry name" value="MOSC"/>
    <property type="match status" value="1"/>
</dbReference>
<dbReference type="Proteomes" id="UP000515153">
    <property type="component" value="Chromosome VII"/>
</dbReference>
<dbReference type="AlphaFoldDB" id="A0A6P8AZG4"/>
<dbReference type="GO" id="GO:0030151">
    <property type="term" value="F:molybdenum ion binding"/>
    <property type="evidence" value="ECO:0007669"/>
    <property type="project" value="InterPro"/>
</dbReference>
<reference evidence="4" key="2">
    <citation type="submission" date="2019-10" db="EMBL/GenBank/DDBJ databases">
        <authorList>
            <consortium name="NCBI Genome Project"/>
        </authorList>
    </citation>
    <scope>NUCLEOTIDE SEQUENCE</scope>
    <source>
        <strain evidence="4">NI907</strain>
    </source>
</reference>
<dbReference type="InterPro" id="IPR005302">
    <property type="entry name" value="MoCF_Sase_C"/>
</dbReference>
<dbReference type="GO" id="GO:0003824">
    <property type="term" value="F:catalytic activity"/>
    <property type="evidence" value="ECO:0007669"/>
    <property type="project" value="InterPro"/>
</dbReference>
<keyword evidence="3" id="KW-1185">Reference proteome</keyword>
<evidence type="ECO:0000256" key="1">
    <source>
        <dbReference type="SAM" id="MobiDB-lite"/>
    </source>
</evidence>
<evidence type="ECO:0000313" key="4">
    <source>
        <dbReference type="RefSeq" id="XP_030980267.1"/>
    </source>
</evidence>
<accession>A0A6P8AZG4</accession>
<organism evidence="3 4">
    <name type="scientific">Pyricularia grisea</name>
    <name type="common">Crabgrass-specific blast fungus</name>
    <name type="synonym">Magnaporthe grisea</name>
    <dbReference type="NCBI Taxonomy" id="148305"/>
    <lineage>
        <taxon>Eukaryota</taxon>
        <taxon>Fungi</taxon>
        <taxon>Dikarya</taxon>
        <taxon>Ascomycota</taxon>
        <taxon>Pezizomycotina</taxon>
        <taxon>Sordariomycetes</taxon>
        <taxon>Sordariomycetidae</taxon>
        <taxon>Magnaporthales</taxon>
        <taxon>Pyriculariaceae</taxon>
        <taxon>Pyricularia</taxon>
    </lineage>
</organism>
<reference evidence="4" key="3">
    <citation type="submission" date="2025-08" db="UniProtKB">
        <authorList>
            <consortium name="RefSeq"/>
        </authorList>
    </citation>
    <scope>IDENTIFICATION</scope>
    <source>
        <strain evidence="4">NI907</strain>
    </source>
</reference>
<protein>
    <recommendedName>
        <fullName evidence="2">MOSC domain-containing protein</fullName>
    </recommendedName>
</protein>
<dbReference type="Pfam" id="PF03476">
    <property type="entry name" value="MOSC_N"/>
    <property type="match status" value="1"/>
</dbReference>
<name>A0A6P8AZG4_PYRGI</name>
<reference evidence="3 4" key="1">
    <citation type="journal article" date="2019" name="Mol. Biol. Evol.">
        <title>Blast fungal genomes show frequent chromosomal changes, gene gains and losses, and effector gene turnover.</title>
        <authorList>
            <person name="Gomez Luciano L.B."/>
            <person name="Jason Tsai I."/>
            <person name="Chuma I."/>
            <person name="Tosa Y."/>
            <person name="Chen Y.H."/>
            <person name="Li J.Y."/>
            <person name="Li M.Y."/>
            <person name="Jade Lu M.Y."/>
            <person name="Nakayashiki H."/>
            <person name="Li W.H."/>
        </authorList>
    </citation>
    <scope>NUCLEOTIDE SEQUENCE [LARGE SCALE GENOMIC DNA]</scope>
    <source>
        <strain evidence="3 4">NI907</strain>
    </source>
</reference>
<feature type="compositionally biased region" description="Low complexity" evidence="1">
    <location>
        <begin position="164"/>
        <end position="179"/>
    </location>
</feature>
<dbReference type="KEGG" id="pgri:PgNI_10867"/>
<evidence type="ECO:0000313" key="3">
    <source>
        <dbReference type="Proteomes" id="UP000515153"/>
    </source>
</evidence>
<gene>
    <name evidence="4" type="ORF">PgNI_10867</name>
</gene>
<dbReference type="InterPro" id="IPR005303">
    <property type="entry name" value="MOCOS_middle"/>
</dbReference>
<dbReference type="Pfam" id="PF03473">
    <property type="entry name" value="MOSC"/>
    <property type="match status" value="1"/>
</dbReference>
<feature type="domain" description="MOSC" evidence="2">
    <location>
        <begin position="186"/>
        <end position="386"/>
    </location>
</feature>